<evidence type="ECO:0000313" key="1">
    <source>
        <dbReference type="EMBL" id="KAK9197596.1"/>
    </source>
</evidence>
<reference evidence="1 2" key="1">
    <citation type="submission" date="2024-05" db="EMBL/GenBank/DDBJ databases">
        <title>Haplotype-resolved chromosome-level genome assembly of Huyou (Citrus changshanensis).</title>
        <authorList>
            <person name="Miao C."/>
            <person name="Chen W."/>
            <person name="Wu Y."/>
            <person name="Wang L."/>
            <person name="Zhao S."/>
            <person name="Grierson D."/>
            <person name="Xu C."/>
            <person name="Chen K."/>
        </authorList>
    </citation>
    <scope>NUCLEOTIDE SEQUENCE [LARGE SCALE GENOMIC DNA]</scope>
    <source>
        <strain evidence="1">01-14</strain>
        <tissue evidence="1">Leaf</tissue>
    </source>
</reference>
<evidence type="ECO:0000313" key="2">
    <source>
        <dbReference type="Proteomes" id="UP001428341"/>
    </source>
</evidence>
<dbReference type="EMBL" id="JBCGBO010000005">
    <property type="protein sequence ID" value="KAK9197596.1"/>
    <property type="molecule type" value="Genomic_DNA"/>
</dbReference>
<comment type="caution">
    <text evidence="1">The sequence shown here is derived from an EMBL/GenBank/DDBJ whole genome shotgun (WGS) entry which is preliminary data.</text>
</comment>
<gene>
    <name evidence="1" type="ORF">WN944_012779</name>
</gene>
<keyword evidence="2" id="KW-1185">Reference proteome</keyword>
<organism evidence="1 2">
    <name type="scientific">Citrus x changshan-huyou</name>
    <dbReference type="NCBI Taxonomy" id="2935761"/>
    <lineage>
        <taxon>Eukaryota</taxon>
        <taxon>Viridiplantae</taxon>
        <taxon>Streptophyta</taxon>
        <taxon>Embryophyta</taxon>
        <taxon>Tracheophyta</taxon>
        <taxon>Spermatophyta</taxon>
        <taxon>Magnoliopsida</taxon>
        <taxon>eudicotyledons</taxon>
        <taxon>Gunneridae</taxon>
        <taxon>Pentapetalae</taxon>
        <taxon>rosids</taxon>
        <taxon>malvids</taxon>
        <taxon>Sapindales</taxon>
        <taxon>Rutaceae</taxon>
        <taxon>Aurantioideae</taxon>
        <taxon>Citrus</taxon>
    </lineage>
</organism>
<sequence>MESSGNCNLSKEFVMGDASHAFVHLHAMLVTEKQLPISGPSNIPLLTASMFRILRQCRWSPSAPCHNKPSHNKPSHTSWGYDLLSRQANFCFLDTSCTFVHHTDLTSERRRWPLQGELSLATARHHLVASPLSFPRSYCPVSPENSRIIFYKVPHSKASSFMAPVHPLGGRESNFLKCFCSSMA</sequence>
<proteinExistence type="predicted"/>
<accession>A0AAP0M2Q5</accession>
<dbReference type="AlphaFoldDB" id="A0AAP0M2Q5"/>
<dbReference type="Proteomes" id="UP001428341">
    <property type="component" value="Unassembled WGS sequence"/>
</dbReference>
<protein>
    <submittedName>
        <fullName evidence="1">Uncharacterized protein</fullName>
    </submittedName>
</protein>
<name>A0AAP0M2Q5_9ROSI</name>